<reference evidence="1 2" key="1">
    <citation type="journal article" date="2015" name="Sci. Rep.">
        <title>Genome of the facultative scuticociliatosis pathogen Pseudocohnilembus persalinus provides insight into its virulence through horizontal gene transfer.</title>
        <authorList>
            <person name="Xiong J."/>
            <person name="Wang G."/>
            <person name="Cheng J."/>
            <person name="Tian M."/>
            <person name="Pan X."/>
            <person name="Warren A."/>
            <person name="Jiang C."/>
            <person name="Yuan D."/>
            <person name="Miao W."/>
        </authorList>
    </citation>
    <scope>NUCLEOTIDE SEQUENCE [LARGE SCALE GENOMIC DNA]</scope>
    <source>
        <strain evidence="1">36N120E</strain>
    </source>
</reference>
<comment type="caution">
    <text evidence="1">The sequence shown here is derived from an EMBL/GenBank/DDBJ whole genome shotgun (WGS) entry which is preliminary data.</text>
</comment>
<name>A0A0V0R0P4_PSEPJ</name>
<accession>A0A0V0R0P4</accession>
<sequence length="386" mass="45736">MGNFCQTDTTNKPEIYDLIEPVPYPQSFEKLKQLVINNKNELEKFFELSTQPEIREVAESTESFDNNNNVNIENNTNNIGNHGLVSYQKIIIDLDHKFISQQLMNKITKFLLNNKDLVHLELNFSIYFENIMIDQKIFEDLCYLPQLHYLNFNILLNESEYCPQNYFTNLQKILLNQKELRVLILNLKESQLSLQYVENIFEALKKLEYLRNLHLIFDKNNIKPLLKSNKFISSKPFRQLNYLKLSFQQLKEQLSQEDMQILTQKLQSLKNIKHVEIDLSKNDLRSKKLITFLQNLKTLQKIDNLSLNLSQNNLNKDIIPELKQELKQLKSLQVLQLDVSLNPQLDLETSNQLLEEDMIDRFQSIQVIADQNDDDNNNKYNKNYHY</sequence>
<dbReference type="InParanoid" id="A0A0V0R0P4"/>
<dbReference type="InterPro" id="IPR032675">
    <property type="entry name" value="LRR_dom_sf"/>
</dbReference>
<keyword evidence="2" id="KW-1185">Reference proteome</keyword>
<protein>
    <submittedName>
        <fullName evidence="1">Uncharacterized protein</fullName>
    </submittedName>
</protein>
<evidence type="ECO:0000313" key="2">
    <source>
        <dbReference type="Proteomes" id="UP000054937"/>
    </source>
</evidence>
<dbReference type="EMBL" id="LDAU01000074">
    <property type="protein sequence ID" value="KRX08094.1"/>
    <property type="molecule type" value="Genomic_DNA"/>
</dbReference>
<dbReference type="SUPFAM" id="SSF52047">
    <property type="entry name" value="RNI-like"/>
    <property type="match status" value="1"/>
</dbReference>
<evidence type="ECO:0000313" key="1">
    <source>
        <dbReference type="EMBL" id="KRX08094.1"/>
    </source>
</evidence>
<dbReference type="Proteomes" id="UP000054937">
    <property type="component" value="Unassembled WGS sequence"/>
</dbReference>
<organism evidence="1 2">
    <name type="scientific">Pseudocohnilembus persalinus</name>
    <name type="common">Ciliate</name>
    <dbReference type="NCBI Taxonomy" id="266149"/>
    <lineage>
        <taxon>Eukaryota</taxon>
        <taxon>Sar</taxon>
        <taxon>Alveolata</taxon>
        <taxon>Ciliophora</taxon>
        <taxon>Intramacronucleata</taxon>
        <taxon>Oligohymenophorea</taxon>
        <taxon>Scuticociliatia</taxon>
        <taxon>Philasterida</taxon>
        <taxon>Pseudocohnilembidae</taxon>
        <taxon>Pseudocohnilembus</taxon>
    </lineage>
</organism>
<gene>
    <name evidence="1" type="ORF">PPERSA_10456</name>
</gene>
<proteinExistence type="predicted"/>
<dbReference type="Gene3D" id="3.80.10.10">
    <property type="entry name" value="Ribonuclease Inhibitor"/>
    <property type="match status" value="1"/>
</dbReference>
<dbReference type="AlphaFoldDB" id="A0A0V0R0P4"/>